<evidence type="ECO:0000259" key="7">
    <source>
        <dbReference type="Pfam" id="PF08323"/>
    </source>
</evidence>
<dbReference type="HAMAP" id="MF_00484">
    <property type="entry name" value="Glycogen_synth"/>
    <property type="match status" value="1"/>
</dbReference>
<dbReference type="Proteomes" id="UP000516369">
    <property type="component" value="Chromosome"/>
</dbReference>
<gene>
    <name evidence="6 8" type="primary">glgA</name>
    <name evidence="8" type="ORF">HQ394_09160</name>
</gene>
<evidence type="ECO:0000256" key="4">
    <source>
        <dbReference type="ARBA" id="ARBA00022679"/>
    </source>
</evidence>
<organism evidence="8 9">
    <name type="scientific">Defluviicoccus vanus</name>
    <dbReference type="NCBI Taxonomy" id="111831"/>
    <lineage>
        <taxon>Bacteria</taxon>
        <taxon>Pseudomonadati</taxon>
        <taxon>Pseudomonadota</taxon>
        <taxon>Alphaproteobacteria</taxon>
        <taxon>Rhodospirillales</taxon>
        <taxon>Rhodospirillaceae</taxon>
        <taxon>Defluviicoccus</taxon>
    </lineage>
</organism>
<dbReference type="KEGG" id="dvn:HQ394_09160"/>
<dbReference type="Gene3D" id="3.40.50.2000">
    <property type="entry name" value="Glycogen Phosphorylase B"/>
    <property type="match status" value="2"/>
</dbReference>
<sequence length="499" mass="55826">MSGEPRVGTAMKIAFLASEAVPFVKSGGLADVAGALPKAMAARGHEVIVILPKYQMINSEHWRLEPFINPLGVWMGDGEEWCSTTTCPVGNVRYYFIESNKYFDRHGIYHDAEFEDYRDNARRFGFFTRAALQLCRDSGFAADIIHAHDWQTALAPAYLKVWHWDDPVIGRAASVLTIHNIAHQGKYDRADYEHLGLHWHNFTADRFEDFGGINMLKGGIYFADMVTTVSPTYADETRGEVGGNGLGEVLCNKGDRYWGILNGADYDHWDPAIDPLIPRQYRPRAKTGKRICKRALQERLGLEPAADIPLIGVVGRFVDQKGFDLLAESIEWIIGSMRVQIAILGAGEKELEWTFGPLPGRHPGRIGSYIGYNEELAHWIEAGADFLLMPSRFEPCGLNQLYSLKYGTLPIVRATGGLNDTVIQYDERTGEGTGFKFLLPTAQAVYDTVGWAVSTYYDRPKHMKKMIAAAMAEDFSWNRSAAAYEHAYAKAIEIRRSGA</sequence>
<dbReference type="PANTHER" id="PTHR45825:SF11">
    <property type="entry name" value="ALPHA AMYLASE DOMAIN-CONTAINING PROTEIN"/>
    <property type="match status" value="1"/>
</dbReference>
<keyword evidence="3 6" id="KW-0328">Glycosyltransferase</keyword>
<comment type="similarity">
    <text evidence="2 6">Belongs to the glycosyltransferase 1 family. Bacterial/plant glycogen synthase subfamily.</text>
</comment>
<keyword evidence="5 6" id="KW-0320">Glycogen biosynthesis</keyword>
<dbReference type="GO" id="GO:0005829">
    <property type="term" value="C:cytosol"/>
    <property type="evidence" value="ECO:0007669"/>
    <property type="project" value="TreeGrafter"/>
</dbReference>
<evidence type="ECO:0000256" key="6">
    <source>
        <dbReference type="HAMAP-Rule" id="MF_00484"/>
    </source>
</evidence>
<dbReference type="UniPathway" id="UPA00164"/>
<dbReference type="CDD" id="cd03791">
    <property type="entry name" value="GT5_Glycogen_synthase_DULL1-like"/>
    <property type="match status" value="1"/>
</dbReference>
<evidence type="ECO:0000256" key="5">
    <source>
        <dbReference type="ARBA" id="ARBA00023056"/>
    </source>
</evidence>
<keyword evidence="9" id="KW-1185">Reference proteome</keyword>
<keyword evidence="4 6" id="KW-0808">Transferase</keyword>
<proteinExistence type="inferred from homology"/>
<reference evidence="8 9" key="1">
    <citation type="submission" date="2020-05" db="EMBL/GenBank/DDBJ databases">
        <title>Complete closed genome sequence of Defluviicoccus vanus.</title>
        <authorList>
            <person name="Bessarab I."/>
            <person name="Arumugam K."/>
            <person name="Maszenan A.M."/>
            <person name="Seviour R.J."/>
            <person name="Williams R.B."/>
        </authorList>
    </citation>
    <scope>NUCLEOTIDE SEQUENCE [LARGE SCALE GENOMIC DNA]</scope>
    <source>
        <strain evidence="8 9">Ben 114</strain>
    </source>
</reference>
<dbReference type="InterPro" id="IPR013534">
    <property type="entry name" value="Starch_synth_cat_dom"/>
</dbReference>
<dbReference type="Pfam" id="PF13692">
    <property type="entry name" value="Glyco_trans_1_4"/>
    <property type="match status" value="1"/>
</dbReference>
<dbReference type="GO" id="GO:0009011">
    <property type="term" value="F:alpha-1,4-glucan glucosyltransferase (ADP-glucose donor) activity"/>
    <property type="evidence" value="ECO:0007669"/>
    <property type="project" value="UniProtKB-UniRule"/>
</dbReference>
<comment type="pathway">
    <text evidence="6">Glycan biosynthesis; glycogen biosynthesis.</text>
</comment>
<name>A0A7H1N179_9PROT</name>
<evidence type="ECO:0000313" key="9">
    <source>
        <dbReference type="Proteomes" id="UP000516369"/>
    </source>
</evidence>
<dbReference type="InterPro" id="IPR011835">
    <property type="entry name" value="GS/SS"/>
</dbReference>
<feature type="domain" description="Starch synthase catalytic" evidence="7">
    <location>
        <begin position="12"/>
        <end position="250"/>
    </location>
</feature>
<dbReference type="GO" id="GO:0004373">
    <property type="term" value="F:alpha-1,4-glucan glucosyltransferase (UDP-glucose donor) activity"/>
    <property type="evidence" value="ECO:0007669"/>
    <property type="project" value="InterPro"/>
</dbReference>
<evidence type="ECO:0000256" key="1">
    <source>
        <dbReference type="ARBA" id="ARBA00001478"/>
    </source>
</evidence>
<comment type="catalytic activity">
    <reaction evidence="1 6">
        <text>[(1-&gt;4)-alpha-D-glucosyl](n) + ADP-alpha-D-glucose = [(1-&gt;4)-alpha-D-glucosyl](n+1) + ADP + H(+)</text>
        <dbReference type="Rhea" id="RHEA:18189"/>
        <dbReference type="Rhea" id="RHEA-COMP:9584"/>
        <dbReference type="Rhea" id="RHEA-COMP:9587"/>
        <dbReference type="ChEBI" id="CHEBI:15378"/>
        <dbReference type="ChEBI" id="CHEBI:15444"/>
        <dbReference type="ChEBI" id="CHEBI:57498"/>
        <dbReference type="ChEBI" id="CHEBI:456216"/>
        <dbReference type="EC" id="2.4.1.21"/>
    </reaction>
</comment>
<dbReference type="Pfam" id="PF08323">
    <property type="entry name" value="Glyco_transf_5"/>
    <property type="match status" value="1"/>
</dbReference>
<dbReference type="GO" id="GO:0005978">
    <property type="term" value="P:glycogen biosynthetic process"/>
    <property type="evidence" value="ECO:0007669"/>
    <property type="project" value="UniProtKB-UniRule"/>
</dbReference>
<dbReference type="EC" id="2.4.1.21" evidence="6"/>
<evidence type="ECO:0000256" key="3">
    <source>
        <dbReference type="ARBA" id="ARBA00022676"/>
    </source>
</evidence>
<comment type="function">
    <text evidence="6">Synthesizes alpha-1,4-glucan chains using ADP-glucose.</text>
</comment>
<evidence type="ECO:0000313" key="8">
    <source>
        <dbReference type="EMBL" id="QNT69465.1"/>
    </source>
</evidence>
<dbReference type="PANTHER" id="PTHR45825">
    <property type="entry name" value="GRANULE-BOUND STARCH SYNTHASE 1, CHLOROPLASTIC/AMYLOPLASTIC"/>
    <property type="match status" value="1"/>
</dbReference>
<protein>
    <recommendedName>
        <fullName evidence="6">Glycogen synthase</fullName>
        <ecNumber evidence="6">2.4.1.21</ecNumber>
    </recommendedName>
    <alternativeName>
        <fullName evidence="6">Starch [bacterial glycogen] synthase</fullName>
    </alternativeName>
</protein>
<dbReference type="AlphaFoldDB" id="A0A7H1N179"/>
<dbReference type="SUPFAM" id="SSF53756">
    <property type="entry name" value="UDP-Glycosyltransferase/glycogen phosphorylase"/>
    <property type="match status" value="1"/>
</dbReference>
<dbReference type="NCBIfam" id="NF001899">
    <property type="entry name" value="PRK00654.1-2"/>
    <property type="match status" value="1"/>
</dbReference>
<dbReference type="NCBIfam" id="TIGR02095">
    <property type="entry name" value="glgA"/>
    <property type="match status" value="1"/>
</dbReference>
<dbReference type="EMBL" id="CP053923">
    <property type="protein sequence ID" value="QNT69465.1"/>
    <property type="molecule type" value="Genomic_DNA"/>
</dbReference>
<accession>A0A7H1N179</accession>
<evidence type="ECO:0000256" key="2">
    <source>
        <dbReference type="ARBA" id="ARBA00010281"/>
    </source>
</evidence>
<feature type="binding site" evidence="6">
    <location>
        <position position="25"/>
    </location>
    <ligand>
        <name>ADP-alpha-D-glucose</name>
        <dbReference type="ChEBI" id="CHEBI:57498"/>
    </ligand>
</feature>